<dbReference type="CDD" id="cd22162">
    <property type="entry name" value="F-box_AtSKIP3-like"/>
    <property type="match status" value="1"/>
</dbReference>
<name>A0A835D6P8_TETSI</name>
<sequence length="274" mass="31353">MDLPVLPEGCISNILSFTSPIDVCRSSLVSKIFKSAAVSDAVWGKFLLPYDQEIISRSVSPFPVVFSSKKDLYLHLCDHPILIDGGNKSFALEKWSGRKCYMVAARELVIVWGDTPQFSEVAELHFVCWLEIHGKMDTRMLSVKTTYAAYLVFKFREGINGRHFPPLEVSVRFVRGGGGGWHTVYMDPDYQEQVGQIRISTSLIRRFPELTNCVERKRQFLRDRGDGWMEMEMGEFFNDRGDDGDVEMSLMEVDDYKWKSGLIIQGIELRQKEG</sequence>
<dbReference type="PANTHER" id="PTHR32278">
    <property type="entry name" value="F-BOX DOMAIN-CONTAINING PROTEIN"/>
    <property type="match status" value="1"/>
</dbReference>
<dbReference type="OrthoDB" id="1918565at2759"/>
<proteinExistence type="predicted"/>
<comment type="caution">
    <text evidence="2">The sequence shown here is derived from an EMBL/GenBank/DDBJ whole genome shotgun (WGS) entry which is preliminary data.</text>
</comment>
<dbReference type="PROSITE" id="PS50181">
    <property type="entry name" value="FBOX"/>
    <property type="match status" value="1"/>
</dbReference>
<keyword evidence="3" id="KW-1185">Reference proteome</keyword>
<dbReference type="Gene3D" id="1.20.1280.50">
    <property type="match status" value="1"/>
</dbReference>
<dbReference type="AlphaFoldDB" id="A0A835D6P8"/>
<dbReference type="OMA" id="MISHASR"/>
<dbReference type="InterPro" id="IPR036047">
    <property type="entry name" value="F-box-like_dom_sf"/>
</dbReference>
<dbReference type="Pfam" id="PF00646">
    <property type="entry name" value="F-box"/>
    <property type="match status" value="1"/>
</dbReference>
<dbReference type="InterPro" id="IPR025886">
    <property type="entry name" value="PP2-like"/>
</dbReference>
<protein>
    <recommendedName>
        <fullName evidence="1">F-box domain-containing protein</fullName>
    </recommendedName>
</protein>
<dbReference type="Pfam" id="PF14299">
    <property type="entry name" value="PP2"/>
    <property type="match status" value="1"/>
</dbReference>
<dbReference type="InterPro" id="IPR001810">
    <property type="entry name" value="F-box_dom"/>
</dbReference>
<evidence type="ECO:0000259" key="1">
    <source>
        <dbReference type="PROSITE" id="PS50181"/>
    </source>
</evidence>
<evidence type="ECO:0000313" key="2">
    <source>
        <dbReference type="EMBL" id="KAF8392011.1"/>
    </source>
</evidence>
<dbReference type="SMART" id="SM00256">
    <property type="entry name" value="FBOX"/>
    <property type="match status" value="1"/>
</dbReference>
<dbReference type="Proteomes" id="UP000655225">
    <property type="component" value="Unassembled WGS sequence"/>
</dbReference>
<evidence type="ECO:0000313" key="3">
    <source>
        <dbReference type="Proteomes" id="UP000655225"/>
    </source>
</evidence>
<organism evidence="2 3">
    <name type="scientific">Tetracentron sinense</name>
    <name type="common">Spur-leaf</name>
    <dbReference type="NCBI Taxonomy" id="13715"/>
    <lineage>
        <taxon>Eukaryota</taxon>
        <taxon>Viridiplantae</taxon>
        <taxon>Streptophyta</taxon>
        <taxon>Embryophyta</taxon>
        <taxon>Tracheophyta</taxon>
        <taxon>Spermatophyta</taxon>
        <taxon>Magnoliopsida</taxon>
        <taxon>Trochodendrales</taxon>
        <taxon>Trochodendraceae</taxon>
        <taxon>Tetracentron</taxon>
    </lineage>
</organism>
<gene>
    <name evidence="2" type="ORF">HHK36_022351</name>
</gene>
<dbReference type="PANTHER" id="PTHR32278:SF111">
    <property type="entry name" value="F-BOX PROTEIN PP2-B12-RELATED"/>
    <property type="match status" value="1"/>
</dbReference>
<accession>A0A835D6P8</accession>
<dbReference type="EMBL" id="JABCRI010000016">
    <property type="protein sequence ID" value="KAF8392011.1"/>
    <property type="molecule type" value="Genomic_DNA"/>
</dbReference>
<dbReference type="SUPFAM" id="SSF81383">
    <property type="entry name" value="F-box domain"/>
    <property type="match status" value="1"/>
</dbReference>
<reference evidence="2 3" key="1">
    <citation type="submission" date="2020-04" db="EMBL/GenBank/DDBJ databases">
        <title>Plant Genome Project.</title>
        <authorList>
            <person name="Zhang R.-G."/>
        </authorList>
    </citation>
    <scope>NUCLEOTIDE SEQUENCE [LARGE SCALE GENOMIC DNA]</scope>
    <source>
        <strain evidence="2">YNK0</strain>
        <tissue evidence="2">Leaf</tissue>
    </source>
</reference>
<feature type="domain" description="F-box" evidence="1">
    <location>
        <begin position="1"/>
        <end position="46"/>
    </location>
</feature>